<dbReference type="Gene3D" id="1.50.10.140">
    <property type="match status" value="1"/>
</dbReference>
<dbReference type="Proteomes" id="UP001158576">
    <property type="component" value="Chromosome 2"/>
</dbReference>
<accession>A0ABN7T4Y4</accession>
<evidence type="ECO:0000313" key="2">
    <source>
        <dbReference type="Proteomes" id="UP001158576"/>
    </source>
</evidence>
<proteinExistence type="predicted"/>
<protein>
    <submittedName>
        <fullName evidence="1">Oidioi.mRNA.OKI2018_I69.chr2.g4773.t1.cds</fullName>
    </submittedName>
</protein>
<evidence type="ECO:0000313" key="1">
    <source>
        <dbReference type="EMBL" id="CAG5110363.1"/>
    </source>
</evidence>
<sequence length="446" mass="50128">MKISGFLLISRGSAEVTWEYDGIKKEIFDEHLKMWDVFRDPVTGLYCDSEKIDSGRRCGRWGNLYNQGATGWGLQVNCIEVELGIRTREEGIKRSLQTIQSFKNWPRDPCTGMFSRFTSRKWQFSGEWATIGSALATSGMMFAGNYFGGEVLEEARKLLDVSAYDRTVVANDSISIMMVADGDDTMSATNAALSEYAALAYLAAVTEDSEVDTKCAQFHEKFHTSINGADPAGMAEHGRPDRFDYFGHDVISGPYGPYSTFTPLFAWLSNRALRVGEENKAFWKNALNNWYLSELDSFEEFNSDPDQVMWSLGNNATDRGEPVNIHGKVFGCGAGSSAGGYEATTMKNNELKTYSPHIMMAFLRVVDDGAKVDINDKIEYLWTTKAGRSRKEWGLFKEKQADFLWRNSLLNPELQINRVEAVDYGSGLVGYAANFLPDSWFEQFMI</sequence>
<gene>
    <name evidence="1" type="ORF">OKIOD_LOCUS13538</name>
</gene>
<organism evidence="1 2">
    <name type="scientific">Oikopleura dioica</name>
    <name type="common">Tunicate</name>
    <dbReference type="NCBI Taxonomy" id="34765"/>
    <lineage>
        <taxon>Eukaryota</taxon>
        <taxon>Metazoa</taxon>
        <taxon>Chordata</taxon>
        <taxon>Tunicata</taxon>
        <taxon>Appendicularia</taxon>
        <taxon>Copelata</taxon>
        <taxon>Oikopleuridae</taxon>
        <taxon>Oikopleura</taxon>
    </lineage>
</organism>
<dbReference type="EMBL" id="OU015567">
    <property type="protein sequence ID" value="CAG5110363.1"/>
    <property type="molecule type" value="Genomic_DNA"/>
</dbReference>
<name>A0ABN7T4Y4_OIKDI</name>
<keyword evidence="2" id="KW-1185">Reference proteome</keyword>
<reference evidence="1 2" key="1">
    <citation type="submission" date="2021-04" db="EMBL/GenBank/DDBJ databases">
        <authorList>
            <person name="Bliznina A."/>
        </authorList>
    </citation>
    <scope>NUCLEOTIDE SEQUENCE [LARGE SCALE GENOMIC DNA]</scope>
</reference>